<dbReference type="GO" id="GO:0008757">
    <property type="term" value="F:S-adenosylmethionine-dependent methyltransferase activity"/>
    <property type="evidence" value="ECO:0007669"/>
    <property type="project" value="InterPro"/>
</dbReference>
<dbReference type="PANTHER" id="PTHR43591:SF24">
    <property type="entry name" value="2-METHOXY-6-POLYPRENYL-1,4-BENZOQUINOL METHYLASE, MITOCHONDRIAL"/>
    <property type="match status" value="1"/>
</dbReference>
<dbReference type="PANTHER" id="PTHR43591">
    <property type="entry name" value="METHYLTRANSFERASE"/>
    <property type="match status" value="1"/>
</dbReference>
<keyword evidence="2" id="KW-0808">Transferase</keyword>
<dbReference type="Proteomes" id="UP000241118">
    <property type="component" value="Unassembled WGS sequence"/>
</dbReference>
<gene>
    <name evidence="2" type="ORF">B0I31_102483</name>
</gene>
<protein>
    <submittedName>
        <fullName evidence="2">Methyltransferase family protein</fullName>
    </submittedName>
</protein>
<feature type="domain" description="Methyltransferase type 11" evidence="1">
    <location>
        <begin position="42"/>
        <end position="127"/>
    </location>
</feature>
<reference evidence="2 3" key="1">
    <citation type="submission" date="2018-03" db="EMBL/GenBank/DDBJ databases">
        <title>Genomic Encyclopedia of Type Strains, Phase III (KMG-III): the genomes of soil and plant-associated and newly described type strains.</title>
        <authorList>
            <person name="Whitman W."/>
        </authorList>
    </citation>
    <scope>NUCLEOTIDE SEQUENCE [LARGE SCALE GENOMIC DNA]</scope>
    <source>
        <strain evidence="2 3">CGMCC 4.7097</strain>
    </source>
</reference>
<dbReference type="Pfam" id="PF08241">
    <property type="entry name" value="Methyltransf_11"/>
    <property type="match status" value="1"/>
</dbReference>
<dbReference type="AlphaFoldDB" id="A0A2P8IGD8"/>
<dbReference type="CDD" id="cd02440">
    <property type="entry name" value="AdoMet_MTases"/>
    <property type="match status" value="1"/>
</dbReference>
<sequence length="255" mass="27614">MTTYVFDRAHVAEQHRCLAAAYDPVTFARLAQTGVRAGWRCLDVGAGGGSVAHWLAGRGAVVLATDVQLDHVPPAPRLTVLRHDVVCDPLPDAAFDLVHVRLVLRHLPERDAVLRKLVTALKPGGWLQVDEFDNSYSPVLLAPDREAAELYETFLAVKESVFDAYGVDGAWGRKAAGAMVEAGLVDVDPRVVVHPWRAGSPGVRLLSHTTHMLRDKLVAAGMTAAQLAAVREVLADRRFLATSPVVYSVHGRRAA</sequence>
<dbReference type="EMBL" id="PYAX01000002">
    <property type="protein sequence ID" value="PSL57504.1"/>
    <property type="molecule type" value="Genomic_DNA"/>
</dbReference>
<proteinExistence type="predicted"/>
<evidence type="ECO:0000313" key="3">
    <source>
        <dbReference type="Proteomes" id="UP000241118"/>
    </source>
</evidence>
<dbReference type="InterPro" id="IPR013216">
    <property type="entry name" value="Methyltransf_11"/>
</dbReference>
<dbReference type="InterPro" id="IPR029063">
    <property type="entry name" value="SAM-dependent_MTases_sf"/>
</dbReference>
<keyword evidence="2" id="KW-0489">Methyltransferase</keyword>
<accession>A0A2P8IGD8</accession>
<dbReference type="GO" id="GO:0032259">
    <property type="term" value="P:methylation"/>
    <property type="evidence" value="ECO:0007669"/>
    <property type="project" value="UniProtKB-KW"/>
</dbReference>
<dbReference type="SUPFAM" id="SSF53335">
    <property type="entry name" value="S-adenosyl-L-methionine-dependent methyltransferases"/>
    <property type="match status" value="1"/>
</dbReference>
<keyword evidence="3" id="KW-1185">Reference proteome</keyword>
<organism evidence="2 3">
    <name type="scientific">Saccharothrix carnea</name>
    <dbReference type="NCBI Taxonomy" id="1280637"/>
    <lineage>
        <taxon>Bacteria</taxon>
        <taxon>Bacillati</taxon>
        <taxon>Actinomycetota</taxon>
        <taxon>Actinomycetes</taxon>
        <taxon>Pseudonocardiales</taxon>
        <taxon>Pseudonocardiaceae</taxon>
        <taxon>Saccharothrix</taxon>
    </lineage>
</organism>
<dbReference type="Gene3D" id="3.40.50.150">
    <property type="entry name" value="Vaccinia Virus protein VP39"/>
    <property type="match status" value="1"/>
</dbReference>
<comment type="caution">
    <text evidence="2">The sequence shown here is derived from an EMBL/GenBank/DDBJ whole genome shotgun (WGS) entry which is preliminary data.</text>
</comment>
<evidence type="ECO:0000313" key="2">
    <source>
        <dbReference type="EMBL" id="PSL57504.1"/>
    </source>
</evidence>
<name>A0A2P8IGD8_SACCR</name>
<evidence type="ECO:0000259" key="1">
    <source>
        <dbReference type="Pfam" id="PF08241"/>
    </source>
</evidence>